<organism evidence="2 3">
    <name type="scientific">Chondromyces apiculatus DSM 436</name>
    <dbReference type="NCBI Taxonomy" id="1192034"/>
    <lineage>
        <taxon>Bacteria</taxon>
        <taxon>Pseudomonadati</taxon>
        <taxon>Myxococcota</taxon>
        <taxon>Polyangia</taxon>
        <taxon>Polyangiales</taxon>
        <taxon>Polyangiaceae</taxon>
        <taxon>Chondromyces</taxon>
    </lineage>
</organism>
<reference evidence="2 3" key="1">
    <citation type="submission" date="2013-05" db="EMBL/GenBank/DDBJ databases">
        <title>Genome assembly of Chondromyces apiculatus DSM 436.</title>
        <authorList>
            <person name="Sharma G."/>
            <person name="Khatri I."/>
            <person name="Kaur C."/>
            <person name="Mayilraj S."/>
            <person name="Subramanian S."/>
        </authorList>
    </citation>
    <scope>NUCLEOTIDE SEQUENCE [LARGE SCALE GENOMIC DNA]</scope>
    <source>
        <strain evidence="2 3">DSM 436</strain>
    </source>
</reference>
<evidence type="ECO:0000313" key="2">
    <source>
        <dbReference type="EMBL" id="EYF05606.1"/>
    </source>
</evidence>
<name>A0A017TAI9_9BACT</name>
<comment type="caution">
    <text evidence="2">The sequence shown here is derived from an EMBL/GenBank/DDBJ whole genome shotgun (WGS) entry which is preliminary data.</text>
</comment>
<dbReference type="Proteomes" id="UP000019678">
    <property type="component" value="Unassembled WGS sequence"/>
</dbReference>
<sequence length="86" mass="9436">MRGLATGGSTRRDEDQREGDQASLHGPWTSTPSGRRLPSPARHAVARLLSWSLVQARRVAASLGICGLDPCPWRLRVGRRGHAVLW</sequence>
<dbReference type="AlphaFoldDB" id="A0A017TAI9"/>
<feature type="region of interest" description="Disordered" evidence="1">
    <location>
        <begin position="1"/>
        <end position="39"/>
    </location>
</feature>
<protein>
    <submittedName>
        <fullName evidence="2">Uncharacterized protein</fullName>
    </submittedName>
</protein>
<evidence type="ECO:0000256" key="1">
    <source>
        <dbReference type="SAM" id="MobiDB-lite"/>
    </source>
</evidence>
<accession>A0A017TAI9</accession>
<gene>
    <name evidence="2" type="ORF">CAP_3154</name>
</gene>
<dbReference type="STRING" id="1192034.CAP_3154"/>
<dbReference type="EMBL" id="ASRX01000022">
    <property type="protein sequence ID" value="EYF05606.1"/>
    <property type="molecule type" value="Genomic_DNA"/>
</dbReference>
<evidence type="ECO:0000313" key="3">
    <source>
        <dbReference type="Proteomes" id="UP000019678"/>
    </source>
</evidence>
<proteinExistence type="predicted"/>
<keyword evidence="3" id="KW-1185">Reference proteome</keyword>
<feature type="compositionally biased region" description="Basic and acidic residues" evidence="1">
    <location>
        <begin position="10"/>
        <end position="20"/>
    </location>
</feature>